<dbReference type="InterPro" id="IPR029066">
    <property type="entry name" value="PLP-binding_barrel"/>
</dbReference>
<dbReference type="GO" id="GO:0008721">
    <property type="term" value="F:D-serine ammonia-lyase activity"/>
    <property type="evidence" value="ECO:0007669"/>
    <property type="project" value="TreeGrafter"/>
</dbReference>
<dbReference type="EMBL" id="BSDY01000001">
    <property type="protein sequence ID" value="GLI54540.1"/>
    <property type="molecule type" value="Genomic_DNA"/>
</dbReference>
<keyword evidence="2" id="KW-0456">Lyase</keyword>
<comment type="similarity">
    <text evidence="1">Belongs to the DSD1 family.</text>
</comment>
<dbReference type="InterPro" id="IPR001608">
    <property type="entry name" value="Ala_racemase_N"/>
</dbReference>
<dbReference type="GO" id="GO:0036088">
    <property type="term" value="P:D-serine catabolic process"/>
    <property type="evidence" value="ECO:0007669"/>
    <property type="project" value="TreeGrafter"/>
</dbReference>
<keyword evidence="5" id="KW-1185">Reference proteome</keyword>
<dbReference type="InterPro" id="IPR051466">
    <property type="entry name" value="D-amino_acid_metab_enzyme"/>
</dbReference>
<dbReference type="PANTHER" id="PTHR28004">
    <property type="entry name" value="ZGC:162816-RELATED"/>
    <property type="match status" value="1"/>
</dbReference>
<reference evidence="4" key="1">
    <citation type="submission" date="2022-12" db="EMBL/GenBank/DDBJ databases">
        <title>Reference genome sequencing for broad-spectrum identification of bacterial and archaeal isolates by mass spectrometry.</title>
        <authorList>
            <person name="Sekiguchi Y."/>
            <person name="Tourlousse D.M."/>
        </authorList>
    </citation>
    <scope>NUCLEOTIDE SEQUENCE</scope>
    <source>
        <strain evidence="4">10succ1</strain>
    </source>
</reference>
<evidence type="ECO:0000256" key="1">
    <source>
        <dbReference type="ARBA" id="ARBA00005323"/>
    </source>
</evidence>
<evidence type="ECO:0000259" key="3">
    <source>
        <dbReference type="SMART" id="SM01119"/>
    </source>
</evidence>
<dbReference type="Pfam" id="PF01168">
    <property type="entry name" value="Ala_racemase_N"/>
    <property type="match status" value="1"/>
</dbReference>
<protein>
    <submittedName>
        <fullName evidence="4">Amino-acid racemase</fullName>
    </submittedName>
</protein>
<dbReference type="Gene3D" id="3.20.20.10">
    <property type="entry name" value="Alanine racemase"/>
    <property type="match status" value="1"/>
</dbReference>
<dbReference type="SUPFAM" id="SSF51419">
    <property type="entry name" value="PLP-binding barrel"/>
    <property type="match status" value="1"/>
</dbReference>
<evidence type="ECO:0000313" key="4">
    <source>
        <dbReference type="EMBL" id="GLI54540.1"/>
    </source>
</evidence>
<organism evidence="4 5">
    <name type="scientific">Propionigenium maris DSM 9537</name>
    <dbReference type="NCBI Taxonomy" id="1123000"/>
    <lineage>
        <taxon>Bacteria</taxon>
        <taxon>Fusobacteriati</taxon>
        <taxon>Fusobacteriota</taxon>
        <taxon>Fusobacteriia</taxon>
        <taxon>Fusobacteriales</taxon>
        <taxon>Fusobacteriaceae</taxon>
        <taxon>Propionigenium</taxon>
    </lineage>
</organism>
<feature type="domain" description="D-serine dehydratase-like" evidence="3">
    <location>
        <begin position="252"/>
        <end position="348"/>
    </location>
</feature>
<sequence length="370" mass="40017">MNIKELTTPCFLLDLDTMEKNIERFQRIANENNTQLWPMLKTHKSTEITRMQMEAGAAGVLTGTLDEAEAVVEKAGVKRVMLAYPVLGVANIKRVIELNKKAEVYIALDGIEGAREVSALLGEEEINYLIIFDSGLGRFGVSPEAAPSLVREIEELANLKFAGICTHTGQVYGVSGKEEVPGVIKAEVEATQRIVKNLEEAGFKPEIVATGTTPTFFEAVKSDLINASRPGNYVFFDAIQIALGAATVEECSLTVMATILSKPKSDLFILDCGSKCLGLDKGAHGTSLTEGFGMVKGHPELLMAGLSEEVAKVKITGKTDLKVGDRVEIIPNHSCSAANMTSYLTGHRGGEVERFIEVDIRGNSNKPKMI</sequence>
<name>A0A9W6GIE9_9FUSO</name>
<dbReference type="InterPro" id="IPR026956">
    <property type="entry name" value="D-ser_dehydrat-like_dom"/>
</dbReference>
<proteinExistence type="inferred from homology"/>
<dbReference type="Gene3D" id="2.40.37.20">
    <property type="entry name" value="D-serine dehydratase-like domain"/>
    <property type="match status" value="1"/>
</dbReference>
<dbReference type="PANTHER" id="PTHR28004:SF2">
    <property type="entry name" value="D-SERINE DEHYDRATASE"/>
    <property type="match status" value="1"/>
</dbReference>
<dbReference type="RefSeq" id="WP_281832218.1">
    <property type="nucleotide sequence ID" value="NZ_BSDY01000001.1"/>
</dbReference>
<accession>A0A9W6GIE9</accession>
<dbReference type="Proteomes" id="UP001144471">
    <property type="component" value="Unassembled WGS sequence"/>
</dbReference>
<dbReference type="Pfam" id="PF14031">
    <property type="entry name" value="D-ser_dehydrat"/>
    <property type="match status" value="1"/>
</dbReference>
<dbReference type="InterPro" id="IPR042208">
    <property type="entry name" value="D-ser_dehydrat-like_sf"/>
</dbReference>
<dbReference type="SMART" id="SM01119">
    <property type="entry name" value="D-ser_dehydrat"/>
    <property type="match status" value="1"/>
</dbReference>
<comment type="caution">
    <text evidence="4">The sequence shown here is derived from an EMBL/GenBank/DDBJ whole genome shotgun (WGS) entry which is preliminary data.</text>
</comment>
<gene>
    <name evidence="4" type="ORF">PM10SUCC1_00550</name>
</gene>
<evidence type="ECO:0000313" key="5">
    <source>
        <dbReference type="Proteomes" id="UP001144471"/>
    </source>
</evidence>
<dbReference type="AlphaFoldDB" id="A0A9W6GIE9"/>
<evidence type="ECO:0000256" key="2">
    <source>
        <dbReference type="ARBA" id="ARBA00023239"/>
    </source>
</evidence>